<name>A0A9E7J1P9_9CAUD</name>
<keyword evidence="1" id="KW-0472">Membrane</keyword>
<protein>
    <recommendedName>
        <fullName evidence="4">DUF3307 domain-containing protein</fullName>
    </recommendedName>
</protein>
<keyword evidence="1" id="KW-0812">Transmembrane</keyword>
<dbReference type="Proteomes" id="UP001057444">
    <property type="component" value="Segment"/>
</dbReference>
<evidence type="ECO:0000313" key="3">
    <source>
        <dbReference type="Proteomes" id="UP001057444"/>
    </source>
</evidence>
<keyword evidence="3" id="KW-1185">Reference proteome</keyword>
<reference evidence="2" key="1">
    <citation type="submission" date="2022-03" db="EMBL/GenBank/DDBJ databases">
        <title>Phage cocktails constrain the growth of Enterococcus.</title>
        <authorList>
            <person name="Wandro S."/>
        </authorList>
    </citation>
    <scope>NUCLEOTIDE SEQUENCE</scope>
</reference>
<keyword evidence="1" id="KW-1133">Transmembrane helix</keyword>
<dbReference type="InterPro" id="IPR021737">
    <property type="entry name" value="Phage_phiKZ_Orf197"/>
</dbReference>
<proteinExistence type="predicted"/>
<sequence length="105" mass="12248">MVHAVGDYALQSDYIAKGKQTDLYLLIIHVNIWTLTITSFAMFLGLVPSLETIIFCLWLPHLIMDYLKAQSAWFLKVVPDTRKQFIIDQSVHYLQLFVFVWLVTQ</sequence>
<evidence type="ECO:0008006" key="4">
    <source>
        <dbReference type="Google" id="ProtNLM"/>
    </source>
</evidence>
<organism evidence="2 3">
    <name type="scientific">Enterococcus phage vB_OCPT_Bob</name>
    <dbReference type="NCBI Taxonomy" id="2922318"/>
    <lineage>
        <taxon>Viruses</taxon>
        <taxon>Duplodnaviria</taxon>
        <taxon>Heunggongvirae</taxon>
        <taxon>Uroviricota</taxon>
        <taxon>Caudoviricetes</taxon>
        <taxon>Herelleviridae</taxon>
        <taxon>Brockvirinae</taxon>
        <taxon>Kochikohdavirus</taxon>
        <taxon>Kochikohdavirus bob</taxon>
    </lineage>
</organism>
<accession>A0A9E7J1P9</accession>
<evidence type="ECO:0000256" key="1">
    <source>
        <dbReference type="SAM" id="Phobius"/>
    </source>
</evidence>
<feature type="transmembrane region" description="Helical" evidence="1">
    <location>
        <begin position="23"/>
        <end position="44"/>
    </location>
</feature>
<gene>
    <name evidence="2" type="ORF">FGBNBECL_00057</name>
</gene>
<evidence type="ECO:0000313" key="2">
    <source>
        <dbReference type="EMBL" id="UQT00415.1"/>
    </source>
</evidence>
<dbReference type="Pfam" id="PF11750">
    <property type="entry name" value="DUF3307"/>
    <property type="match status" value="1"/>
</dbReference>
<dbReference type="EMBL" id="ON113169">
    <property type="protein sequence ID" value="UQT00415.1"/>
    <property type="molecule type" value="Genomic_DNA"/>
</dbReference>